<proteinExistence type="predicted"/>
<comment type="caution">
    <text evidence="1">The sequence shown here is derived from an EMBL/GenBank/DDBJ whole genome shotgun (WGS) entry which is preliminary data.</text>
</comment>
<protein>
    <submittedName>
        <fullName evidence="1">Uncharacterized protein</fullName>
    </submittedName>
</protein>
<evidence type="ECO:0000313" key="1">
    <source>
        <dbReference type="EMBL" id="KRT58876.1"/>
    </source>
</evidence>
<organism evidence="1 2">
    <name type="scientific">endosymbiont of Ridgeia piscesae</name>
    <dbReference type="NCBI Taxonomy" id="54398"/>
    <lineage>
        <taxon>Bacteria</taxon>
        <taxon>Pseudomonadati</taxon>
        <taxon>Pseudomonadota</taxon>
        <taxon>Gammaproteobacteria</taxon>
        <taxon>sulfur-oxidizing symbionts</taxon>
    </lineage>
</organism>
<accession>A0A0T5Z7I4</accession>
<sequence>GELSVDPAIAGVLPGEGDAALEAEILVAVFHCAVAGVGLISEKEWGGKEGGADQDCMAQR</sequence>
<gene>
    <name evidence="1" type="ORF">Ga0076813_14363</name>
</gene>
<dbReference type="Proteomes" id="UP000051276">
    <property type="component" value="Unassembled WGS sequence"/>
</dbReference>
<dbReference type="RefSeq" id="WP_199399762.1">
    <property type="nucleotide sequence ID" value="NZ_KQ557087.1"/>
</dbReference>
<feature type="non-terminal residue" evidence="1">
    <location>
        <position position="1"/>
    </location>
</feature>
<reference evidence="1 2" key="1">
    <citation type="submission" date="2015-11" db="EMBL/GenBank/DDBJ databases">
        <title>The genome of Candidatus Endoriftia persephone in Ridgeia piscesae and population structure of the North Eastern Pacific vestimentiferan symbionts.</title>
        <authorList>
            <person name="Perez M."/>
            <person name="Juniper K.S."/>
        </authorList>
    </citation>
    <scope>NUCLEOTIDE SEQUENCE [LARGE SCALE GENOMIC DNA]</scope>
    <source>
        <strain evidence="1">Ind10</strain>
    </source>
</reference>
<dbReference type="EMBL" id="LMXI01000258">
    <property type="protein sequence ID" value="KRT58876.1"/>
    <property type="molecule type" value="Genomic_DNA"/>
</dbReference>
<name>A0A0T5Z7I4_9GAMM</name>
<dbReference type="AlphaFoldDB" id="A0A0T5Z7I4"/>
<evidence type="ECO:0000313" key="2">
    <source>
        <dbReference type="Proteomes" id="UP000051276"/>
    </source>
</evidence>